<dbReference type="InterPro" id="IPR023408">
    <property type="entry name" value="MscS_beta-dom_sf"/>
</dbReference>
<dbReference type="GO" id="GO:0005886">
    <property type="term" value="C:plasma membrane"/>
    <property type="evidence" value="ECO:0007669"/>
    <property type="project" value="TreeGrafter"/>
</dbReference>
<comment type="caution">
    <text evidence="8">The sequence shown here is derived from an EMBL/GenBank/DDBJ whole genome shotgun (WGS) entry which is preliminary data.</text>
</comment>
<proteinExistence type="predicted"/>
<feature type="transmembrane region" description="Helical" evidence="5">
    <location>
        <begin position="73"/>
        <end position="90"/>
    </location>
</feature>
<dbReference type="SUPFAM" id="SSF50182">
    <property type="entry name" value="Sm-like ribonucleoproteins"/>
    <property type="match status" value="1"/>
</dbReference>
<evidence type="ECO:0000256" key="2">
    <source>
        <dbReference type="ARBA" id="ARBA00022692"/>
    </source>
</evidence>
<dbReference type="Gene3D" id="2.30.30.60">
    <property type="match status" value="1"/>
</dbReference>
<keyword evidence="4 5" id="KW-0472">Membrane</keyword>
<keyword evidence="10" id="KW-1185">Reference proteome</keyword>
<dbReference type="EMBL" id="BLAU01000001">
    <property type="protein sequence ID" value="GET21313.1"/>
    <property type="molecule type" value="Genomic_DNA"/>
</dbReference>
<comment type="subcellular location">
    <subcellularLocation>
        <location evidence="1">Membrane</location>
    </subcellularLocation>
</comment>
<keyword evidence="2 5" id="KW-0812">Transmembrane</keyword>
<gene>
    <name evidence="8" type="ORF">CLV93_105265</name>
    <name evidence="7" type="ORF">JCM18694_15590</name>
</gene>
<dbReference type="Pfam" id="PF00924">
    <property type="entry name" value="MS_channel_2nd"/>
    <property type="match status" value="1"/>
</dbReference>
<name>A0A2P8CD38_9BACT</name>
<protein>
    <submittedName>
        <fullName evidence="7">Membrane protein</fullName>
    </submittedName>
    <submittedName>
        <fullName evidence="8">Miniconductance mechanosensitive channel</fullName>
    </submittedName>
</protein>
<evidence type="ECO:0000256" key="5">
    <source>
        <dbReference type="SAM" id="Phobius"/>
    </source>
</evidence>
<evidence type="ECO:0000313" key="10">
    <source>
        <dbReference type="Proteomes" id="UP000396862"/>
    </source>
</evidence>
<reference evidence="8 9" key="1">
    <citation type="submission" date="2018-03" db="EMBL/GenBank/DDBJ databases">
        <title>Genomic Encyclopedia of Archaeal and Bacterial Type Strains, Phase II (KMG-II): from individual species to whole genera.</title>
        <authorList>
            <person name="Goeker M."/>
        </authorList>
    </citation>
    <scope>NUCLEOTIDE SEQUENCE [LARGE SCALE GENOMIC DNA]</scope>
    <source>
        <strain evidence="8 9">DSM 27267</strain>
    </source>
</reference>
<dbReference type="Proteomes" id="UP000240621">
    <property type="component" value="Unassembled WGS sequence"/>
</dbReference>
<feature type="transmembrane region" description="Helical" evidence="5">
    <location>
        <begin position="173"/>
        <end position="199"/>
    </location>
</feature>
<organism evidence="8 9">
    <name type="scientific">Prolixibacter denitrificans</name>
    <dbReference type="NCBI Taxonomy" id="1541063"/>
    <lineage>
        <taxon>Bacteria</taxon>
        <taxon>Pseudomonadati</taxon>
        <taxon>Bacteroidota</taxon>
        <taxon>Bacteroidia</taxon>
        <taxon>Marinilabiliales</taxon>
        <taxon>Prolixibacteraceae</taxon>
        <taxon>Prolixibacter</taxon>
    </lineage>
</organism>
<dbReference type="EMBL" id="PYGC01000005">
    <property type="protein sequence ID" value="PSK82871.1"/>
    <property type="molecule type" value="Genomic_DNA"/>
</dbReference>
<sequence length="423" mass="48380">MSTYYNWIKNLLLDVSQNEQMAVFFSALVVLISIAALSGIFHLILRAALRGIFSKIVKRTRFEWDDILFKNRVFNVLAHIAPVMIIGWASNFAGSDIHWMDEILNGLARIYLIVVIIALLNRLLTASLDIYQTYPFSKERPIKGYVQLMKLLLYFVGAIFLISVLISKSPGNLFTGLGAMAAVLMFVFKDPILGFVASIQLAANKMVKPGDWVSLPSYNADGTVEDISLTSVKVQNWDKTITTIPTYALVSGSMTNWIGMEESGGRRIKRSINIDMTTVRFADTKLLEHLRQFSLIREYVEKKEEEVKEYNRAKQLDERDYVSGRRQTNLGIFRKYLEAYLHAHPGVHDEMTFLIRHLQPTEKGIPVEIYVFSKDQRWANYEELQADIFDHILAVLPEFGLRVFQNPSGEDFRILKHISNNDA</sequence>
<dbReference type="InterPro" id="IPR030192">
    <property type="entry name" value="YbdG"/>
</dbReference>
<keyword evidence="3 5" id="KW-1133">Transmembrane helix</keyword>
<feature type="domain" description="Mechanosensitive ion channel MscS" evidence="6">
    <location>
        <begin position="190"/>
        <end position="257"/>
    </location>
</feature>
<evidence type="ECO:0000313" key="7">
    <source>
        <dbReference type="EMBL" id="GET21313.1"/>
    </source>
</evidence>
<feature type="transmembrane region" description="Helical" evidence="5">
    <location>
        <begin position="20"/>
        <end position="53"/>
    </location>
</feature>
<evidence type="ECO:0000256" key="3">
    <source>
        <dbReference type="ARBA" id="ARBA00022989"/>
    </source>
</evidence>
<dbReference type="GO" id="GO:0071470">
    <property type="term" value="P:cellular response to osmotic stress"/>
    <property type="evidence" value="ECO:0007669"/>
    <property type="project" value="InterPro"/>
</dbReference>
<evidence type="ECO:0000259" key="6">
    <source>
        <dbReference type="Pfam" id="PF00924"/>
    </source>
</evidence>
<evidence type="ECO:0000313" key="8">
    <source>
        <dbReference type="EMBL" id="PSK82871.1"/>
    </source>
</evidence>
<evidence type="ECO:0000256" key="1">
    <source>
        <dbReference type="ARBA" id="ARBA00004370"/>
    </source>
</evidence>
<dbReference type="PANTHER" id="PTHR30414:SF0">
    <property type="entry name" value="MINICONDUCTANCE MECHANOSENSITIVE CHANNEL YBDG"/>
    <property type="match status" value="1"/>
</dbReference>
<dbReference type="PANTHER" id="PTHR30414">
    <property type="entry name" value="MINICONDUCTANCE MECHANOSENSITIVE CHANNEL YBDG"/>
    <property type="match status" value="1"/>
</dbReference>
<dbReference type="Proteomes" id="UP000396862">
    <property type="component" value="Unassembled WGS sequence"/>
</dbReference>
<accession>A0A2P8CD38</accession>
<evidence type="ECO:0000313" key="9">
    <source>
        <dbReference type="Proteomes" id="UP000240621"/>
    </source>
</evidence>
<dbReference type="InterPro" id="IPR010920">
    <property type="entry name" value="LSM_dom_sf"/>
</dbReference>
<dbReference type="AlphaFoldDB" id="A0A2P8CD38"/>
<feature type="transmembrane region" description="Helical" evidence="5">
    <location>
        <begin position="151"/>
        <end position="167"/>
    </location>
</feature>
<dbReference type="RefSeq" id="WP_106542458.1">
    <property type="nucleotide sequence ID" value="NZ_BLAU01000001.1"/>
</dbReference>
<dbReference type="OrthoDB" id="9775207at2"/>
<dbReference type="GO" id="GO:0008381">
    <property type="term" value="F:mechanosensitive monoatomic ion channel activity"/>
    <property type="evidence" value="ECO:0007669"/>
    <property type="project" value="InterPro"/>
</dbReference>
<reference evidence="7 10" key="2">
    <citation type="submission" date="2019-10" db="EMBL/GenBank/DDBJ databases">
        <title>Prolixibacter strains distinguished by the presence of nitrate reductase genes were adept at nitrate-dependent anaerobic corrosion of metallic iron and carbon steel.</title>
        <authorList>
            <person name="Iino T."/>
            <person name="Shono N."/>
            <person name="Ito K."/>
            <person name="Nakamura R."/>
            <person name="Sueoka K."/>
            <person name="Harayama S."/>
            <person name="Ohkuma M."/>
        </authorList>
    </citation>
    <scope>NUCLEOTIDE SEQUENCE [LARGE SCALE GENOMIC DNA]</scope>
    <source>
        <strain evidence="7 10">MIC1-1</strain>
    </source>
</reference>
<feature type="transmembrane region" description="Helical" evidence="5">
    <location>
        <begin position="110"/>
        <end position="131"/>
    </location>
</feature>
<evidence type="ECO:0000256" key="4">
    <source>
        <dbReference type="ARBA" id="ARBA00023136"/>
    </source>
</evidence>
<dbReference type="InterPro" id="IPR006685">
    <property type="entry name" value="MscS_channel_2nd"/>
</dbReference>